<dbReference type="PANTHER" id="PTHR42760">
    <property type="entry name" value="SHORT-CHAIN DEHYDROGENASES/REDUCTASES FAMILY MEMBER"/>
    <property type="match status" value="1"/>
</dbReference>
<sequence>MKVNDKFRLDGRVSLVTGGAAGLGKAMAQGLAQAGSRLVIADIDVDAARRTAEEFAMEGVEAIAVQADVTDQGHIRRMVAAAMDRFGRIDALFNNAGISIHVPIEEMRLEDWQKIMNVNLTGVFLVSQEVGKVMIAQKSGVIVNISSMSGLVSNVPQYQAAYNTSKAAVIMLTKSMASEWAKHNIRVNTIAPGYMRTEMTAPYFEENGPMVQEWMKLTPMSRPGMPDELQGIAVYLASDASTYATGGVFVIDGGYTIL</sequence>
<reference evidence="3 4" key="1">
    <citation type="submission" date="2019-07" db="EMBL/GenBank/DDBJ databases">
        <authorList>
            <person name="Kim J.K."/>
            <person name="Cheong H.-M."/>
            <person name="Choi Y."/>
            <person name="Hwang K.J."/>
            <person name="Lee S."/>
            <person name="Choi C."/>
        </authorList>
    </citation>
    <scope>NUCLEOTIDE SEQUENCE [LARGE SCALE GENOMIC DNA]</scope>
    <source>
        <strain evidence="3 4">KS 22</strain>
    </source>
</reference>
<evidence type="ECO:0000256" key="1">
    <source>
        <dbReference type="ARBA" id="ARBA00006484"/>
    </source>
</evidence>
<evidence type="ECO:0000313" key="4">
    <source>
        <dbReference type="Proteomes" id="UP000515679"/>
    </source>
</evidence>
<dbReference type="PANTHER" id="PTHR42760:SF115">
    <property type="entry name" value="3-OXOACYL-[ACYL-CARRIER-PROTEIN] REDUCTASE FABG"/>
    <property type="match status" value="1"/>
</dbReference>
<dbReference type="KEGG" id="cchl:FPL14_22240"/>
<dbReference type="FunFam" id="3.40.50.720:FF:000240">
    <property type="entry name" value="SDR family oxidoreductase"/>
    <property type="match status" value="1"/>
</dbReference>
<dbReference type="RefSeq" id="WP_182299829.1">
    <property type="nucleotide sequence ID" value="NZ_CP041969.1"/>
</dbReference>
<keyword evidence="2 3" id="KW-0560">Oxidoreductase</keyword>
<dbReference type="EMBL" id="CP041969">
    <property type="protein sequence ID" value="QMV43592.1"/>
    <property type="molecule type" value="Genomic_DNA"/>
</dbReference>
<dbReference type="AlphaFoldDB" id="A0A7G5C308"/>
<evidence type="ECO:0000256" key="2">
    <source>
        <dbReference type="ARBA" id="ARBA00023002"/>
    </source>
</evidence>
<dbReference type="InterPro" id="IPR002347">
    <property type="entry name" value="SDR_fam"/>
</dbReference>
<comment type="similarity">
    <text evidence="1">Belongs to the short-chain dehydrogenases/reductases (SDR) family.</text>
</comment>
<dbReference type="NCBIfam" id="NF005559">
    <property type="entry name" value="PRK07231.1"/>
    <property type="match status" value="1"/>
</dbReference>
<dbReference type="Proteomes" id="UP000515679">
    <property type="component" value="Chromosome"/>
</dbReference>
<dbReference type="InterPro" id="IPR020904">
    <property type="entry name" value="Sc_DH/Rdtase_CS"/>
</dbReference>
<keyword evidence="4" id="KW-1185">Reference proteome</keyword>
<evidence type="ECO:0000313" key="3">
    <source>
        <dbReference type="EMBL" id="QMV43592.1"/>
    </source>
</evidence>
<dbReference type="EC" id="1.1.1.47" evidence="3"/>
<dbReference type="PRINTS" id="PR00081">
    <property type="entry name" value="GDHRDH"/>
</dbReference>
<dbReference type="PRINTS" id="PR00080">
    <property type="entry name" value="SDRFAMILY"/>
</dbReference>
<dbReference type="Pfam" id="PF13561">
    <property type="entry name" value="adh_short_C2"/>
    <property type="match status" value="1"/>
</dbReference>
<dbReference type="PROSITE" id="PS00061">
    <property type="entry name" value="ADH_SHORT"/>
    <property type="match status" value="1"/>
</dbReference>
<name>A0A7G5C308_9BACL</name>
<dbReference type="GO" id="GO:0047936">
    <property type="term" value="F:glucose 1-dehydrogenase [NAD(P)+] activity"/>
    <property type="evidence" value="ECO:0007669"/>
    <property type="project" value="UniProtKB-EC"/>
</dbReference>
<dbReference type="Gene3D" id="3.40.50.720">
    <property type="entry name" value="NAD(P)-binding Rossmann-like Domain"/>
    <property type="match status" value="1"/>
</dbReference>
<protein>
    <submittedName>
        <fullName evidence="3">Glucose 1-dehydrogenase</fullName>
        <ecNumber evidence="3">1.1.1.47</ecNumber>
    </submittedName>
</protein>
<organism evidence="3 4">
    <name type="scientific">Cohnella cholangitidis</name>
    <dbReference type="NCBI Taxonomy" id="2598458"/>
    <lineage>
        <taxon>Bacteria</taxon>
        <taxon>Bacillati</taxon>
        <taxon>Bacillota</taxon>
        <taxon>Bacilli</taxon>
        <taxon>Bacillales</taxon>
        <taxon>Paenibacillaceae</taxon>
        <taxon>Cohnella</taxon>
    </lineage>
</organism>
<accession>A0A7G5C308</accession>
<dbReference type="InterPro" id="IPR036291">
    <property type="entry name" value="NAD(P)-bd_dom_sf"/>
</dbReference>
<dbReference type="GO" id="GO:0005975">
    <property type="term" value="P:carbohydrate metabolic process"/>
    <property type="evidence" value="ECO:0007669"/>
    <property type="project" value="UniProtKB-ARBA"/>
</dbReference>
<dbReference type="SUPFAM" id="SSF51735">
    <property type="entry name" value="NAD(P)-binding Rossmann-fold domains"/>
    <property type="match status" value="1"/>
</dbReference>
<gene>
    <name evidence="3" type="ORF">FPL14_22240</name>
</gene>
<proteinExistence type="inferred from homology"/>